<feature type="region of interest" description="Disordered" evidence="1">
    <location>
        <begin position="129"/>
        <end position="183"/>
    </location>
</feature>
<name>A0ABV0B7T6_9SPHN</name>
<comment type="caution">
    <text evidence="4">The sequence shown here is derived from an EMBL/GenBank/DDBJ whole genome shotgun (WGS) entry which is preliminary data.</text>
</comment>
<feature type="compositionally biased region" description="Gly residues" evidence="1">
    <location>
        <begin position="171"/>
        <end position="182"/>
    </location>
</feature>
<feature type="compositionally biased region" description="Gly residues" evidence="1">
    <location>
        <begin position="131"/>
        <end position="156"/>
    </location>
</feature>
<evidence type="ECO:0000313" key="5">
    <source>
        <dbReference type="Proteomes" id="UP001427805"/>
    </source>
</evidence>
<dbReference type="Pfam" id="PF13202">
    <property type="entry name" value="EF-hand_5"/>
    <property type="match status" value="3"/>
</dbReference>
<protein>
    <submittedName>
        <fullName evidence="4">EF-hand domain-containing protein</fullName>
    </submittedName>
</protein>
<dbReference type="InterPro" id="IPR011992">
    <property type="entry name" value="EF-hand-dom_pair"/>
</dbReference>
<evidence type="ECO:0000256" key="2">
    <source>
        <dbReference type="SAM" id="SignalP"/>
    </source>
</evidence>
<dbReference type="Proteomes" id="UP001427805">
    <property type="component" value="Unassembled WGS sequence"/>
</dbReference>
<dbReference type="InterPro" id="IPR002048">
    <property type="entry name" value="EF_hand_dom"/>
</dbReference>
<dbReference type="SUPFAM" id="SSF47473">
    <property type="entry name" value="EF-hand"/>
    <property type="match status" value="1"/>
</dbReference>
<gene>
    <name evidence="4" type="ORF">TPR58_08595</name>
</gene>
<accession>A0ABV0B7T6</accession>
<feature type="domain" description="EF-hand" evidence="3">
    <location>
        <begin position="90"/>
        <end position="125"/>
    </location>
</feature>
<reference evidence="4 5" key="1">
    <citation type="submission" date="2024-05" db="EMBL/GenBank/DDBJ databases">
        <title>Sphingomonas sp. HF-S3 16S ribosomal RNA gene Genome sequencing and assembly.</title>
        <authorList>
            <person name="Lee H."/>
        </authorList>
    </citation>
    <scope>NUCLEOTIDE SEQUENCE [LARGE SCALE GENOMIC DNA]</scope>
    <source>
        <strain evidence="4 5">HF-S3</strain>
    </source>
</reference>
<feature type="signal peptide" evidence="2">
    <location>
        <begin position="1"/>
        <end position="17"/>
    </location>
</feature>
<dbReference type="RefSeq" id="WP_346246221.1">
    <property type="nucleotide sequence ID" value="NZ_JBDIZK010000004.1"/>
</dbReference>
<evidence type="ECO:0000313" key="4">
    <source>
        <dbReference type="EMBL" id="MEN3747225.1"/>
    </source>
</evidence>
<dbReference type="PROSITE" id="PS51257">
    <property type="entry name" value="PROKAR_LIPOPROTEIN"/>
    <property type="match status" value="1"/>
</dbReference>
<organism evidence="4 5">
    <name type="scientific">Sphingomonas rustica</name>
    <dbReference type="NCBI Taxonomy" id="3103142"/>
    <lineage>
        <taxon>Bacteria</taxon>
        <taxon>Pseudomonadati</taxon>
        <taxon>Pseudomonadota</taxon>
        <taxon>Alphaproteobacteria</taxon>
        <taxon>Sphingomonadales</taxon>
        <taxon>Sphingomonadaceae</taxon>
        <taxon>Sphingomonas</taxon>
    </lineage>
</organism>
<proteinExistence type="predicted"/>
<dbReference type="PROSITE" id="PS50222">
    <property type="entry name" value="EF_HAND_2"/>
    <property type="match status" value="1"/>
</dbReference>
<feature type="region of interest" description="Disordered" evidence="1">
    <location>
        <begin position="23"/>
        <end position="46"/>
    </location>
</feature>
<keyword evidence="2" id="KW-0732">Signal</keyword>
<evidence type="ECO:0000259" key="3">
    <source>
        <dbReference type="PROSITE" id="PS50222"/>
    </source>
</evidence>
<feature type="chain" id="PRO_5046788526" evidence="2">
    <location>
        <begin position="18"/>
        <end position="249"/>
    </location>
</feature>
<dbReference type="Gene3D" id="1.10.238.10">
    <property type="entry name" value="EF-hand"/>
    <property type="match status" value="1"/>
</dbReference>
<feature type="region of interest" description="Disordered" evidence="1">
    <location>
        <begin position="230"/>
        <end position="249"/>
    </location>
</feature>
<dbReference type="EMBL" id="JBDIZK010000004">
    <property type="protein sequence ID" value="MEN3747225.1"/>
    <property type="molecule type" value="Genomic_DNA"/>
</dbReference>
<evidence type="ECO:0000256" key="1">
    <source>
        <dbReference type="SAM" id="MobiDB-lite"/>
    </source>
</evidence>
<keyword evidence="5" id="KW-1185">Reference proteome</keyword>
<sequence length="249" mass="25973">MRHLALFMIALATAGCAARGGHPDFHRWPPTGGPGMPPEGAGPGMRPGGGLLFVSPMGEPFRAHPGDTPPQERWFAGADRDGDGAITLAEFVADAQRVFRLLDRKADGEIDPDDIEAYETVLLPEIRVASAGGGGGRSAPRGPGGPGGGPGGGSPDGSGERTGSRISSRGPGMGGGKQGAGRFGYLDYPQPVIAADRNFNRGIDPDEFTLAARQRFAMLDVNRDGKLVRDELPRLRPARAGGPPRRPPE</sequence>